<evidence type="ECO:0000259" key="5">
    <source>
        <dbReference type="PROSITE" id="PS50956"/>
    </source>
</evidence>
<protein>
    <submittedName>
        <fullName evidence="6">Lrp/AsnC family transcriptional regulator</fullName>
    </submittedName>
</protein>
<gene>
    <name evidence="6" type="ORF">KGA66_21730</name>
</gene>
<dbReference type="InterPro" id="IPR019888">
    <property type="entry name" value="Tscrpt_reg_AsnC-like"/>
</dbReference>
<dbReference type="AlphaFoldDB" id="A0A8J7WTF4"/>
<dbReference type="InterPro" id="IPR036388">
    <property type="entry name" value="WH-like_DNA-bd_sf"/>
</dbReference>
<keyword evidence="2" id="KW-0238">DNA-binding</keyword>
<dbReference type="InterPro" id="IPR011008">
    <property type="entry name" value="Dimeric_a/b-barrel"/>
</dbReference>
<dbReference type="InterPro" id="IPR036390">
    <property type="entry name" value="WH_DNA-bd_sf"/>
</dbReference>
<dbReference type="InterPro" id="IPR000485">
    <property type="entry name" value="AsnC-type_HTH_dom"/>
</dbReference>
<dbReference type="Gene3D" id="3.30.70.920">
    <property type="match status" value="1"/>
</dbReference>
<evidence type="ECO:0000256" key="2">
    <source>
        <dbReference type="ARBA" id="ARBA00023125"/>
    </source>
</evidence>
<dbReference type="SMART" id="SM00344">
    <property type="entry name" value="HTH_ASNC"/>
    <property type="match status" value="1"/>
</dbReference>
<comment type="caution">
    <text evidence="6">The sequence shown here is derived from an EMBL/GenBank/DDBJ whole genome shotgun (WGS) entry which is preliminary data.</text>
</comment>
<dbReference type="GO" id="GO:0043200">
    <property type="term" value="P:response to amino acid"/>
    <property type="evidence" value="ECO:0007669"/>
    <property type="project" value="TreeGrafter"/>
</dbReference>
<dbReference type="PRINTS" id="PR00033">
    <property type="entry name" value="HTHASNC"/>
</dbReference>
<dbReference type="Pfam" id="PF01037">
    <property type="entry name" value="AsnC_trans_reg"/>
    <property type="match status" value="1"/>
</dbReference>
<feature type="region of interest" description="Disordered" evidence="4">
    <location>
        <begin position="177"/>
        <end position="204"/>
    </location>
</feature>
<dbReference type="GO" id="GO:0005829">
    <property type="term" value="C:cytosol"/>
    <property type="evidence" value="ECO:0007669"/>
    <property type="project" value="TreeGrafter"/>
</dbReference>
<dbReference type="PANTHER" id="PTHR30154">
    <property type="entry name" value="LEUCINE-RESPONSIVE REGULATORY PROTEIN"/>
    <property type="match status" value="1"/>
</dbReference>
<keyword evidence="7" id="KW-1185">Reference proteome</keyword>
<feature type="domain" description="HTH asnC-type" evidence="5">
    <location>
        <begin position="28"/>
        <end position="89"/>
    </location>
</feature>
<dbReference type="GO" id="GO:0043565">
    <property type="term" value="F:sequence-specific DNA binding"/>
    <property type="evidence" value="ECO:0007669"/>
    <property type="project" value="InterPro"/>
</dbReference>
<dbReference type="InterPro" id="IPR019887">
    <property type="entry name" value="Tscrpt_reg_AsnC/Lrp_C"/>
</dbReference>
<dbReference type="Pfam" id="PF13404">
    <property type="entry name" value="HTH_AsnC-type"/>
    <property type="match status" value="1"/>
</dbReference>
<evidence type="ECO:0000256" key="3">
    <source>
        <dbReference type="ARBA" id="ARBA00023163"/>
    </source>
</evidence>
<sequence>MAPHGCQKTGIRPWIPYLVRVNAENARLDPVDVAILRELQNDGRIANKDLAAAVGIAPSTCLDRVARLRRVGAITGYSARVGAAAIGRPIEALLAVHVRPHARPLVDPFIAHVLALPETRSLHHTSGPDDFFVHVACASVQHLQSLVLDQFTARPEVARLQTHLIFATWEGSPLLPHDAADRVAGTRHTDRRRGGRDEAGGTKP</sequence>
<feature type="compositionally biased region" description="Basic and acidic residues" evidence="4">
    <location>
        <begin position="195"/>
        <end position="204"/>
    </location>
</feature>
<proteinExistence type="predicted"/>
<dbReference type="SUPFAM" id="SSF54909">
    <property type="entry name" value="Dimeric alpha+beta barrel"/>
    <property type="match status" value="1"/>
</dbReference>
<dbReference type="EMBL" id="JAGSXH010000096">
    <property type="protein sequence ID" value="MBS2965687.1"/>
    <property type="molecule type" value="Genomic_DNA"/>
</dbReference>
<keyword evidence="1" id="KW-0805">Transcription regulation</keyword>
<dbReference type="InterPro" id="IPR011991">
    <property type="entry name" value="ArsR-like_HTH"/>
</dbReference>
<dbReference type="PROSITE" id="PS50956">
    <property type="entry name" value="HTH_ASNC_2"/>
    <property type="match status" value="1"/>
</dbReference>
<evidence type="ECO:0000256" key="4">
    <source>
        <dbReference type="SAM" id="MobiDB-lite"/>
    </source>
</evidence>
<dbReference type="Proteomes" id="UP000677913">
    <property type="component" value="Unassembled WGS sequence"/>
</dbReference>
<organism evidence="6 7">
    <name type="scientific">Actinocrinis puniceicyclus</name>
    <dbReference type="NCBI Taxonomy" id="977794"/>
    <lineage>
        <taxon>Bacteria</taxon>
        <taxon>Bacillati</taxon>
        <taxon>Actinomycetota</taxon>
        <taxon>Actinomycetes</taxon>
        <taxon>Catenulisporales</taxon>
        <taxon>Actinospicaceae</taxon>
        <taxon>Actinocrinis</taxon>
    </lineage>
</organism>
<evidence type="ECO:0000313" key="7">
    <source>
        <dbReference type="Proteomes" id="UP000677913"/>
    </source>
</evidence>
<reference evidence="6" key="1">
    <citation type="submission" date="2021-04" db="EMBL/GenBank/DDBJ databases">
        <title>Genome based classification of Actinospica acidithermotolerans sp. nov., an actinobacterium isolated from an Indonesian hot spring.</title>
        <authorList>
            <person name="Kusuma A.B."/>
            <person name="Putra K.E."/>
            <person name="Nafisah S."/>
            <person name="Loh J."/>
            <person name="Nouioui I."/>
            <person name="Goodfellow M."/>
        </authorList>
    </citation>
    <scope>NUCLEOTIDE SEQUENCE</scope>
    <source>
        <strain evidence="6">DSM 45618</strain>
    </source>
</reference>
<evidence type="ECO:0000313" key="6">
    <source>
        <dbReference type="EMBL" id="MBS2965687.1"/>
    </source>
</evidence>
<dbReference type="SUPFAM" id="SSF46785">
    <property type="entry name" value="Winged helix' DNA-binding domain"/>
    <property type="match status" value="1"/>
</dbReference>
<keyword evidence="3" id="KW-0804">Transcription</keyword>
<accession>A0A8J7WTF4</accession>
<evidence type="ECO:0000256" key="1">
    <source>
        <dbReference type="ARBA" id="ARBA00023015"/>
    </source>
</evidence>
<name>A0A8J7WTF4_9ACTN</name>
<dbReference type="Gene3D" id="1.10.10.10">
    <property type="entry name" value="Winged helix-like DNA-binding domain superfamily/Winged helix DNA-binding domain"/>
    <property type="match status" value="1"/>
</dbReference>
<dbReference type="CDD" id="cd00090">
    <property type="entry name" value="HTH_ARSR"/>
    <property type="match status" value="1"/>
</dbReference>
<dbReference type="PANTHER" id="PTHR30154:SF54">
    <property type="entry name" value="POSSIBLE TRANSCRIPTIONAL REGULATORY PROTEIN (PROBABLY LRP_ASNC-FAMILY)"/>
    <property type="match status" value="1"/>
</dbReference>